<dbReference type="Proteomes" id="UP000821845">
    <property type="component" value="Chromosome 2"/>
</dbReference>
<organism evidence="1 2">
    <name type="scientific">Hyalomma asiaticum</name>
    <name type="common">Tick</name>
    <dbReference type="NCBI Taxonomy" id="266040"/>
    <lineage>
        <taxon>Eukaryota</taxon>
        <taxon>Metazoa</taxon>
        <taxon>Ecdysozoa</taxon>
        <taxon>Arthropoda</taxon>
        <taxon>Chelicerata</taxon>
        <taxon>Arachnida</taxon>
        <taxon>Acari</taxon>
        <taxon>Parasitiformes</taxon>
        <taxon>Ixodida</taxon>
        <taxon>Ixodoidea</taxon>
        <taxon>Ixodidae</taxon>
        <taxon>Hyalomminae</taxon>
        <taxon>Hyalomma</taxon>
    </lineage>
</organism>
<protein>
    <submittedName>
        <fullName evidence="1">Uncharacterized protein</fullName>
    </submittedName>
</protein>
<proteinExistence type="predicted"/>
<reference evidence="1" key="1">
    <citation type="submission" date="2020-05" db="EMBL/GenBank/DDBJ databases">
        <title>Large-scale comparative analyses of tick genomes elucidate their genetic diversity and vector capacities.</title>
        <authorList>
            <person name="Jia N."/>
            <person name="Wang J."/>
            <person name="Shi W."/>
            <person name="Du L."/>
            <person name="Sun Y."/>
            <person name="Zhan W."/>
            <person name="Jiang J."/>
            <person name="Wang Q."/>
            <person name="Zhang B."/>
            <person name="Ji P."/>
            <person name="Sakyi L.B."/>
            <person name="Cui X."/>
            <person name="Yuan T."/>
            <person name="Jiang B."/>
            <person name="Yang W."/>
            <person name="Lam T.T.-Y."/>
            <person name="Chang Q."/>
            <person name="Ding S."/>
            <person name="Wang X."/>
            <person name="Zhu J."/>
            <person name="Ruan X."/>
            <person name="Zhao L."/>
            <person name="Wei J."/>
            <person name="Que T."/>
            <person name="Du C."/>
            <person name="Cheng J."/>
            <person name="Dai P."/>
            <person name="Han X."/>
            <person name="Huang E."/>
            <person name="Gao Y."/>
            <person name="Liu J."/>
            <person name="Shao H."/>
            <person name="Ye R."/>
            <person name="Li L."/>
            <person name="Wei W."/>
            <person name="Wang X."/>
            <person name="Wang C."/>
            <person name="Yang T."/>
            <person name="Huo Q."/>
            <person name="Li W."/>
            <person name="Guo W."/>
            <person name="Chen H."/>
            <person name="Zhou L."/>
            <person name="Ni X."/>
            <person name="Tian J."/>
            <person name="Zhou Y."/>
            <person name="Sheng Y."/>
            <person name="Liu T."/>
            <person name="Pan Y."/>
            <person name="Xia L."/>
            <person name="Li J."/>
            <person name="Zhao F."/>
            <person name="Cao W."/>
        </authorList>
    </citation>
    <scope>NUCLEOTIDE SEQUENCE</scope>
    <source>
        <strain evidence="1">Hyas-2018</strain>
    </source>
</reference>
<evidence type="ECO:0000313" key="1">
    <source>
        <dbReference type="EMBL" id="KAH6940185.1"/>
    </source>
</evidence>
<dbReference type="EMBL" id="CM023482">
    <property type="protein sequence ID" value="KAH6940185.1"/>
    <property type="molecule type" value="Genomic_DNA"/>
</dbReference>
<keyword evidence="2" id="KW-1185">Reference proteome</keyword>
<comment type="caution">
    <text evidence="1">The sequence shown here is derived from an EMBL/GenBank/DDBJ whole genome shotgun (WGS) entry which is preliminary data.</text>
</comment>
<name>A0ACB7SZZ9_HYAAI</name>
<gene>
    <name evidence="1" type="ORF">HPB50_026307</name>
</gene>
<accession>A0ACB7SZZ9</accession>
<evidence type="ECO:0000313" key="2">
    <source>
        <dbReference type="Proteomes" id="UP000821845"/>
    </source>
</evidence>
<sequence>MTHHPETTHRIWPPVLRRRAAGGPVPTATAASASRRPGSETDHGRPSSGHAQERPRYPDLEETGAPGTTHAARSTELLLASTPFLVSEISWTPRPPADRPGKQ</sequence>